<reference evidence="2" key="1">
    <citation type="submission" date="2015-06" db="UniProtKB">
        <authorList>
            <consortium name="EnsemblPlants"/>
        </authorList>
    </citation>
    <scope>IDENTIFICATION</scope>
</reference>
<dbReference type="InterPro" id="IPR036047">
    <property type="entry name" value="F-box-like_dom_sf"/>
</dbReference>
<organism evidence="2">
    <name type="scientific">Aegilops tauschii</name>
    <name type="common">Tausch's goatgrass</name>
    <name type="synonym">Aegilops squarrosa</name>
    <dbReference type="NCBI Taxonomy" id="37682"/>
    <lineage>
        <taxon>Eukaryota</taxon>
        <taxon>Viridiplantae</taxon>
        <taxon>Streptophyta</taxon>
        <taxon>Embryophyta</taxon>
        <taxon>Tracheophyta</taxon>
        <taxon>Spermatophyta</taxon>
        <taxon>Magnoliopsida</taxon>
        <taxon>Liliopsida</taxon>
        <taxon>Poales</taxon>
        <taxon>Poaceae</taxon>
        <taxon>BOP clade</taxon>
        <taxon>Pooideae</taxon>
        <taxon>Triticodae</taxon>
        <taxon>Triticeae</taxon>
        <taxon>Triticinae</taxon>
        <taxon>Aegilops</taxon>
    </lineage>
</organism>
<evidence type="ECO:0000313" key="2">
    <source>
        <dbReference type="EnsemblPlants" id="EMT08463"/>
    </source>
</evidence>
<dbReference type="PANTHER" id="PTHR33110">
    <property type="entry name" value="F-BOX/KELCH-REPEAT PROTEIN-RELATED"/>
    <property type="match status" value="1"/>
</dbReference>
<protein>
    <recommendedName>
        <fullName evidence="1">KIB1-4 beta-propeller domain-containing protein</fullName>
    </recommendedName>
</protein>
<evidence type="ECO:0000259" key="1">
    <source>
        <dbReference type="Pfam" id="PF03478"/>
    </source>
</evidence>
<dbReference type="SUPFAM" id="SSF81383">
    <property type="entry name" value="F-box domain"/>
    <property type="match status" value="1"/>
</dbReference>
<dbReference type="InterPro" id="IPR005174">
    <property type="entry name" value="KIB1-4_b-propeller"/>
</dbReference>
<dbReference type="EnsemblPlants" id="EMT08463">
    <property type="protein sequence ID" value="EMT08463"/>
    <property type="gene ID" value="F775_00156"/>
</dbReference>
<sequence>MVHFRLVLDTEDTFGFIAPMGLVMVACLARMVSCVLHFVIEDGPYISVPNVTSANLIAYLYSRFPFGSSPPTQTQSLILRPTGDVYFSGDVRLARDYLCLTCWRPNLFPAPTTSSTRRLGGAQTCMMKAAQSRPWSDLPPELLGLVLKRLPSLADRVRLRAVCRPWRSNSRLLMVKRWIHPIARSTSDDFFEHNRTVALGVFEADLGTDPAGWRTVNDLDGHALFLGQHSSKSLRAGECSGYQEDCIYFMCDYSWPKHSANPLRDAGVYNIRNQTFMPLMSGTAAVPPRHAGQWRPTWFFPPEAV</sequence>
<name>M8BZT7_AEGTA</name>
<accession>M8BZT7</accession>
<dbReference type="PANTHER" id="PTHR33110:SF36">
    <property type="entry name" value="OS06G0148600 PROTEIN"/>
    <property type="match status" value="1"/>
</dbReference>
<proteinExistence type="predicted"/>
<dbReference type="Gene3D" id="1.20.1280.50">
    <property type="match status" value="1"/>
</dbReference>
<dbReference type="AlphaFoldDB" id="M8BZT7"/>
<dbReference type="PROSITE" id="PS51257">
    <property type="entry name" value="PROKAR_LIPOPROTEIN"/>
    <property type="match status" value="1"/>
</dbReference>
<feature type="domain" description="KIB1-4 beta-propeller" evidence="1">
    <location>
        <begin position="167"/>
        <end position="270"/>
    </location>
</feature>
<dbReference type="Pfam" id="PF03478">
    <property type="entry name" value="Beta-prop_KIB1-4"/>
    <property type="match status" value="1"/>
</dbReference>